<comment type="caution">
    <text evidence="2">The sequence shown here is derived from an EMBL/GenBank/DDBJ whole genome shotgun (WGS) entry which is preliminary data.</text>
</comment>
<feature type="non-terminal residue" evidence="2">
    <location>
        <position position="1"/>
    </location>
</feature>
<name>A0ABU5GE41_9ACTO</name>
<feature type="compositionally biased region" description="Polar residues" evidence="1">
    <location>
        <begin position="7"/>
        <end position="17"/>
    </location>
</feature>
<evidence type="ECO:0000313" key="2">
    <source>
        <dbReference type="EMBL" id="MDY5133883.1"/>
    </source>
</evidence>
<keyword evidence="3" id="KW-1185">Reference proteome</keyword>
<reference evidence="2 3" key="1">
    <citation type="submission" date="2023-10" db="EMBL/GenBank/DDBJ databases">
        <title>Whole Genome based description of the genera Actinobaculum and Actinotignum reveals a complex phylogenetic relationship within the species included in the genus Actinotignum.</title>
        <authorList>
            <person name="Jensen C.S."/>
            <person name="Dargis R."/>
            <person name="Kemp M."/>
            <person name="Christensen J.J."/>
        </authorList>
    </citation>
    <scope>NUCLEOTIDE SEQUENCE [LARGE SCALE GENOMIC DNA]</scope>
    <source>
        <strain evidence="2 3">SLA_B974</strain>
    </source>
</reference>
<protein>
    <submittedName>
        <fullName evidence="2">Uncharacterized protein</fullName>
    </submittedName>
</protein>
<accession>A0ABU5GE41</accession>
<dbReference type="Proteomes" id="UP001275049">
    <property type="component" value="Unassembled WGS sequence"/>
</dbReference>
<proteinExistence type="predicted"/>
<feature type="compositionally biased region" description="Basic and acidic residues" evidence="1">
    <location>
        <begin position="36"/>
        <end position="52"/>
    </location>
</feature>
<dbReference type="RefSeq" id="WP_320755651.1">
    <property type="nucleotide sequence ID" value="NZ_JAWNGA010000066.1"/>
</dbReference>
<organism evidence="2 3">
    <name type="scientific">Actinotignum urinale</name>
    <dbReference type="NCBI Taxonomy" id="190146"/>
    <lineage>
        <taxon>Bacteria</taxon>
        <taxon>Bacillati</taxon>
        <taxon>Actinomycetota</taxon>
        <taxon>Actinomycetes</taxon>
        <taxon>Actinomycetales</taxon>
        <taxon>Actinomycetaceae</taxon>
        <taxon>Actinotignum</taxon>
    </lineage>
</organism>
<feature type="region of interest" description="Disordered" evidence="1">
    <location>
        <begin position="1"/>
        <end position="83"/>
    </location>
</feature>
<dbReference type="EMBL" id="JAWNGA010000066">
    <property type="protein sequence ID" value="MDY5133883.1"/>
    <property type="molecule type" value="Genomic_DNA"/>
</dbReference>
<gene>
    <name evidence="2" type="ORF">R6G86_09145</name>
</gene>
<feature type="non-terminal residue" evidence="2">
    <location>
        <position position="83"/>
    </location>
</feature>
<sequence length="83" mass="9370">DCDTRKVSQSRTVTTTPHKWDSGKRQWVPDNAAASKKTESRQRDMNDGEHRACTPQPNPQVTATNWVDGAKDCNTRKVTQSRT</sequence>
<evidence type="ECO:0000256" key="1">
    <source>
        <dbReference type="SAM" id="MobiDB-lite"/>
    </source>
</evidence>
<evidence type="ECO:0000313" key="3">
    <source>
        <dbReference type="Proteomes" id="UP001275049"/>
    </source>
</evidence>